<dbReference type="InterPro" id="IPR036770">
    <property type="entry name" value="Ankyrin_rpt-contain_sf"/>
</dbReference>
<dbReference type="PANTHER" id="PTHR24126">
    <property type="entry name" value="ANKYRIN REPEAT, PH AND SEC7 DOMAIN CONTAINING PROTEIN SECG-RELATED"/>
    <property type="match status" value="1"/>
</dbReference>
<evidence type="ECO:0000313" key="5">
    <source>
        <dbReference type="Proteomes" id="UP000647241"/>
    </source>
</evidence>
<dbReference type="Pfam" id="PF12796">
    <property type="entry name" value="Ank_2"/>
    <property type="match status" value="2"/>
</dbReference>
<dbReference type="Pfam" id="PF00023">
    <property type="entry name" value="Ank"/>
    <property type="match status" value="1"/>
</dbReference>
<dbReference type="SUPFAM" id="SSF48403">
    <property type="entry name" value="Ankyrin repeat"/>
    <property type="match status" value="2"/>
</dbReference>
<sequence>MSTRQLPTRPNLEHLKKQARLLLRESLQDDAAATQRFRDAGVQLSEAQPKLADALHAIAREYGFDSWASLKGYVESSSDDPVEALTGAVRANDAALVRQVLKRHPALKSRLNEPLPNFGFQAPALIGAVNHGNREMVDVLLEAGADINARTKWWAGSFGVFDGDPKLASFLIERGAYVDIHAAARLGMFDRVKELVEGDAALVHARGGDGQMPLHFAATVEIAAYLLDHGAEIDARDIDHESTAAQYMAGCTSWPRADVLRYLISRGAQTDIFMAASLGDLEMVRKFLDADPALVRVSVSEKDLPKQNPHSGGSIYIYTFGWATTPHMIAHKFGYEAVFRLLMERSPLWLQLTQACEVGDEALVKELVAKHPTLVESLTEKARRRIVGTALRNNTEGIRLMLGAGWPSDVRGDSGQTPLHWAAWHGNVAMVQELLRHHAPLEAQEEEYKATPLGWAIHGSEHGWHRDKGNYGKTVEALLAAGAKAPELASVEASEEVLAVLRRHSG</sequence>
<dbReference type="PROSITE" id="PS50297">
    <property type="entry name" value="ANK_REP_REGION"/>
    <property type="match status" value="2"/>
</dbReference>
<organism evidence="4 5">
    <name type="scientific">Edaphobacter dinghuensis</name>
    <dbReference type="NCBI Taxonomy" id="1560005"/>
    <lineage>
        <taxon>Bacteria</taxon>
        <taxon>Pseudomonadati</taxon>
        <taxon>Acidobacteriota</taxon>
        <taxon>Terriglobia</taxon>
        <taxon>Terriglobales</taxon>
        <taxon>Acidobacteriaceae</taxon>
        <taxon>Edaphobacter</taxon>
    </lineage>
</organism>
<feature type="repeat" description="ANK" evidence="3">
    <location>
        <begin position="124"/>
        <end position="152"/>
    </location>
</feature>
<keyword evidence="1" id="KW-0677">Repeat</keyword>
<gene>
    <name evidence="4" type="ORF">GCM10011585_20430</name>
</gene>
<keyword evidence="5" id="KW-1185">Reference proteome</keyword>
<feature type="repeat" description="ANK" evidence="3">
    <location>
        <begin position="414"/>
        <end position="446"/>
    </location>
</feature>
<reference evidence="4" key="1">
    <citation type="journal article" date="2014" name="Int. J. Syst. Evol. Microbiol.">
        <title>Complete genome sequence of Corynebacterium casei LMG S-19264T (=DSM 44701T), isolated from a smear-ripened cheese.</title>
        <authorList>
            <consortium name="US DOE Joint Genome Institute (JGI-PGF)"/>
            <person name="Walter F."/>
            <person name="Albersmeier A."/>
            <person name="Kalinowski J."/>
            <person name="Ruckert C."/>
        </authorList>
    </citation>
    <scope>NUCLEOTIDE SEQUENCE</scope>
    <source>
        <strain evidence="4">CGMCC 1.12997</strain>
    </source>
</reference>
<protein>
    <recommendedName>
        <fullName evidence="6">Ankyrin repeat protein</fullName>
    </recommendedName>
</protein>
<dbReference type="PANTHER" id="PTHR24126:SF14">
    <property type="entry name" value="ANK_REP_REGION DOMAIN-CONTAINING PROTEIN"/>
    <property type="match status" value="1"/>
</dbReference>
<accession>A0A917M609</accession>
<keyword evidence="2 3" id="KW-0040">ANK repeat</keyword>
<reference evidence="4" key="2">
    <citation type="submission" date="2020-09" db="EMBL/GenBank/DDBJ databases">
        <authorList>
            <person name="Sun Q."/>
            <person name="Zhou Y."/>
        </authorList>
    </citation>
    <scope>NUCLEOTIDE SEQUENCE</scope>
    <source>
        <strain evidence="4">CGMCC 1.12997</strain>
    </source>
</reference>
<dbReference type="EMBL" id="BMGT01000002">
    <property type="protein sequence ID" value="GGG77265.1"/>
    <property type="molecule type" value="Genomic_DNA"/>
</dbReference>
<dbReference type="SMART" id="SM00248">
    <property type="entry name" value="ANK"/>
    <property type="match status" value="6"/>
</dbReference>
<dbReference type="Gene3D" id="1.25.40.20">
    <property type="entry name" value="Ankyrin repeat-containing domain"/>
    <property type="match status" value="3"/>
</dbReference>
<dbReference type="RefSeq" id="WP_188554028.1">
    <property type="nucleotide sequence ID" value="NZ_BMGT01000002.1"/>
</dbReference>
<comment type="caution">
    <text evidence="4">The sequence shown here is derived from an EMBL/GenBank/DDBJ whole genome shotgun (WGS) entry which is preliminary data.</text>
</comment>
<name>A0A917M609_9BACT</name>
<evidence type="ECO:0000256" key="2">
    <source>
        <dbReference type="ARBA" id="ARBA00023043"/>
    </source>
</evidence>
<dbReference type="PROSITE" id="PS50088">
    <property type="entry name" value="ANK_REPEAT"/>
    <property type="match status" value="2"/>
</dbReference>
<evidence type="ECO:0000256" key="1">
    <source>
        <dbReference type="ARBA" id="ARBA00022737"/>
    </source>
</evidence>
<evidence type="ECO:0000313" key="4">
    <source>
        <dbReference type="EMBL" id="GGG77265.1"/>
    </source>
</evidence>
<evidence type="ECO:0000256" key="3">
    <source>
        <dbReference type="PROSITE-ProRule" id="PRU00023"/>
    </source>
</evidence>
<dbReference type="Proteomes" id="UP000647241">
    <property type="component" value="Unassembled WGS sequence"/>
</dbReference>
<dbReference type="AlphaFoldDB" id="A0A917M609"/>
<dbReference type="InterPro" id="IPR002110">
    <property type="entry name" value="Ankyrin_rpt"/>
</dbReference>
<proteinExistence type="predicted"/>
<evidence type="ECO:0008006" key="6">
    <source>
        <dbReference type="Google" id="ProtNLM"/>
    </source>
</evidence>